<feature type="coiled-coil region" evidence="1">
    <location>
        <begin position="192"/>
        <end position="233"/>
    </location>
</feature>
<comment type="caution">
    <text evidence="2">The sequence shown here is derived from an EMBL/GenBank/DDBJ whole genome shotgun (WGS) entry which is preliminary data.</text>
</comment>
<reference evidence="2" key="2">
    <citation type="submission" date="2021-08" db="EMBL/GenBank/DDBJ databases">
        <authorList>
            <person name="Tani A."/>
            <person name="Ola A."/>
            <person name="Ogura Y."/>
            <person name="Katsura K."/>
            <person name="Hayashi T."/>
        </authorList>
    </citation>
    <scope>NUCLEOTIDE SEQUENCE</scope>
    <source>
        <strain evidence="2">DSM 23674</strain>
    </source>
</reference>
<organism evidence="2 3">
    <name type="scientific">Methylobacterium thuringiense</name>
    <dbReference type="NCBI Taxonomy" id="1003091"/>
    <lineage>
        <taxon>Bacteria</taxon>
        <taxon>Pseudomonadati</taxon>
        <taxon>Pseudomonadota</taxon>
        <taxon>Alphaproteobacteria</taxon>
        <taxon>Hyphomicrobiales</taxon>
        <taxon>Methylobacteriaceae</taxon>
        <taxon>Methylobacterium</taxon>
    </lineage>
</organism>
<protein>
    <submittedName>
        <fullName evidence="2">Uncharacterized protein</fullName>
    </submittedName>
</protein>
<keyword evidence="1" id="KW-0175">Coiled coil</keyword>
<accession>A0ABQ4THV7</accession>
<evidence type="ECO:0000313" key="3">
    <source>
        <dbReference type="Proteomes" id="UP001055101"/>
    </source>
</evidence>
<sequence length="282" mass="30885">MSTTPARPAGTAEIREALAASPTNPEALREAPPPIPVRGLYYLTECENCGWIGSSEQCGTDSGADDSDVYCPVCDSSGCEDEPSCGDTTRHGEAVYQRIVALEAERDAALAERDEAREERDALLGAAGFKPGSFRSALTRKVILDDVAGMRPEMVKARRYAERAQGDADLWTMRMLDEWPGDTLLLRLWRQKKEAKAERDAATAQADRTAGELAAAEAEKVRLKAALKFCLEELEWQIEQAKHCGDPNHECPMQDIHGPTDGHRIARDAARAALTEEPPHVE</sequence>
<gene>
    <name evidence="2" type="ORF">EKPJFOCH_1009</name>
</gene>
<evidence type="ECO:0000256" key="1">
    <source>
        <dbReference type="SAM" id="Coils"/>
    </source>
</evidence>
<proteinExistence type="predicted"/>
<dbReference type="RefSeq" id="WP_238230875.1">
    <property type="nucleotide sequence ID" value="NZ_BPRA01000004.1"/>
</dbReference>
<dbReference type="EMBL" id="BPRA01000004">
    <property type="protein sequence ID" value="GJE54531.1"/>
    <property type="molecule type" value="Genomic_DNA"/>
</dbReference>
<name>A0ABQ4THV7_9HYPH</name>
<feature type="coiled-coil region" evidence="1">
    <location>
        <begin position="99"/>
        <end position="126"/>
    </location>
</feature>
<reference evidence="2" key="1">
    <citation type="journal article" date="2021" name="Front. Microbiol.">
        <title>Comprehensive Comparative Genomics and Phenotyping of Methylobacterium Species.</title>
        <authorList>
            <person name="Alessa O."/>
            <person name="Ogura Y."/>
            <person name="Fujitani Y."/>
            <person name="Takami H."/>
            <person name="Hayashi T."/>
            <person name="Sahin N."/>
            <person name="Tani A."/>
        </authorList>
    </citation>
    <scope>NUCLEOTIDE SEQUENCE</scope>
    <source>
        <strain evidence="2">DSM 23674</strain>
    </source>
</reference>
<keyword evidence="3" id="KW-1185">Reference proteome</keyword>
<evidence type="ECO:0000313" key="2">
    <source>
        <dbReference type="EMBL" id="GJE54531.1"/>
    </source>
</evidence>
<dbReference type="Proteomes" id="UP001055101">
    <property type="component" value="Unassembled WGS sequence"/>
</dbReference>